<dbReference type="InterPro" id="IPR030858">
    <property type="entry name" value="MapZ"/>
</dbReference>
<keyword evidence="1" id="KW-1133">Transmembrane helix</keyword>
<keyword evidence="1" id="KW-0472">Membrane</keyword>
<evidence type="ECO:0000259" key="4">
    <source>
        <dbReference type="Pfam" id="PF18708"/>
    </source>
</evidence>
<keyword evidence="5" id="KW-0378">Hydrolase</keyword>
<keyword evidence="1" id="KW-0132">Cell division</keyword>
<feature type="region of interest" description="Disordered" evidence="2">
    <location>
        <begin position="206"/>
        <end position="231"/>
    </location>
</feature>
<keyword evidence="1" id="KW-0812">Transmembrane</keyword>
<sequence length="480" mass="52211">MSKAEQYKQDEQSLDFEKATEMTVGEATRKSEEIAAGVTEQDSALEKYIKQHRAEIEAGKFGAKQQPSNQLADFIQEQRQEGDFARQTKETAEQEEFEVPTEPAMAASEQSASPANADDAESASEPKALIEAVLDEIPVTTTQEPSTESQVRTAPSPVEEKIEEYDWADEEKDRKRKRYFLYGGLVLAAVVLIGGSIIAYNLSSSRSNSGKVTVSSSSSSKISTSSSSSSSTASQEKAFTDLYNTFFTDDQHTSLKNSSFGELDKLKALLDKLSGTAKYDTYKKQYDDLVKQITAIQSVNAQFKTAAITDGNLDSNAQVKSDAKFSDTTTGNNKLDQLLSSAISQGRSQLAPAPAPQTGGVDTNAASAPAATAPATSNSTVNGVTLQRNLSRVPYNQAALDDVNNPAWNFNPGVLENILNISRQRGYFTGDNYILERVNIINGNGYYNLFRSDGTYLFSINCKTGYFVGNGKGYAEDLDY</sequence>
<dbReference type="Pfam" id="PF18708">
    <property type="entry name" value="MapZ_C2"/>
    <property type="match status" value="1"/>
</dbReference>
<feature type="domain" description="MapZ extracellular C-terminal" evidence="4">
    <location>
        <begin position="392"/>
        <end position="470"/>
    </location>
</feature>
<gene>
    <name evidence="1" type="primary">mapZ</name>
    <name evidence="5" type="ORF">NCTC13765_01126</name>
</gene>
<dbReference type="GO" id="GO:0016787">
    <property type="term" value="F:hydrolase activity"/>
    <property type="evidence" value="ECO:0007669"/>
    <property type="project" value="UniProtKB-KW"/>
</dbReference>
<evidence type="ECO:0000313" key="5">
    <source>
        <dbReference type="EMBL" id="SUN76629.1"/>
    </source>
</evidence>
<keyword evidence="1" id="KW-1003">Cell membrane</keyword>
<keyword evidence="5" id="KW-0540">Nuclease</keyword>
<dbReference type="EMBL" id="UHFR01000005">
    <property type="protein sequence ID" value="SUN76629.1"/>
    <property type="molecule type" value="Genomic_DNA"/>
</dbReference>
<feature type="transmembrane region" description="Helical" evidence="1">
    <location>
        <begin position="179"/>
        <end position="202"/>
    </location>
</feature>
<evidence type="ECO:0000256" key="2">
    <source>
        <dbReference type="SAM" id="MobiDB-lite"/>
    </source>
</evidence>
<dbReference type="InterPro" id="IPR040532">
    <property type="entry name" value="MapZ_C2"/>
</dbReference>
<feature type="compositionally biased region" description="Low complexity" evidence="2">
    <location>
        <begin position="363"/>
        <end position="379"/>
    </location>
</feature>
<reference evidence="5" key="1">
    <citation type="submission" date="2018-06" db="EMBL/GenBank/DDBJ databases">
        <authorList>
            <consortium name="Pathogen Informatics"/>
            <person name="Doyle S."/>
        </authorList>
    </citation>
    <scope>NUCLEOTIDE SEQUENCE [LARGE SCALE GENOMIC DNA]</scope>
    <source>
        <strain evidence="5">NCTC13765</strain>
    </source>
</reference>
<feature type="region of interest" description="Disordered" evidence="2">
    <location>
        <begin position="346"/>
        <end position="379"/>
    </location>
</feature>
<feature type="region of interest" description="Disordered" evidence="2">
    <location>
        <begin position="1"/>
        <end position="39"/>
    </location>
</feature>
<dbReference type="OrthoDB" id="2199073at2"/>
<feature type="region of interest" description="Disordered" evidence="2">
    <location>
        <begin position="59"/>
        <end position="125"/>
    </location>
</feature>
<proteinExistence type="inferred from homology"/>
<dbReference type="GO" id="GO:0004519">
    <property type="term" value="F:endonuclease activity"/>
    <property type="evidence" value="ECO:0007669"/>
    <property type="project" value="UniProtKB-KW"/>
</dbReference>
<dbReference type="InterPro" id="IPR041295">
    <property type="entry name" value="MapZ_EC1"/>
</dbReference>
<feature type="compositionally biased region" description="Basic and acidic residues" evidence="2">
    <location>
        <begin position="76"/>
        <end position="92"/>
    </location>
</feature>
<evidence type="ECO:0000256" key="1">
    <source>
        <dbReference type="HAMAP-Rule" id="MF_01941"/>
    </source>
</evidence>
<feature type="compositionally biased region" description="Basic and acidic residues" evidence="2">
    <location>
        <begin position="1"/>
        <end position="20"/>
    </location>
</feature>
<keyword evidence="6" id="KW-1185">Reference proteome</keyword>
<evidence type="ECO:0000259" key="3">
    <source>
        <dbReference type="Pfam" id="PF18041"/>
    </source>
</evidence>
<name>A0A380KZA9_9STRE</name>
<accession>A0A380KZA9</accession>
<dbReference type="Pfam" id="PF18041">
    <property type="entry name" value="MapZ_EC1"/>
    <property type="match status" value="1"/>
</dbReference>
<dbReference type="GO" id="GO:0051301">
    <property type="term" value="P:cell division"/>
    <property type="evidence" value="ECO:0007669"/>
    <property type="project" value="UniProtKB-UniRule"/>
</dbReference>
<dbReference type="GO" id="GO:0005886">
    <property type="term" value="C:plasma membrane"/>
    <property type="evidence" value="ECO:0007669"/>
    <property type="project" value="UniProtKB-SubCell"/>
</dbReference>
<dbReference type="HAMAP" id="MF_01941">
    <property type="entry name" value="MapZ"/>
    <property type="match status" value="1"/>
</dbReference>
<evidence type="ECO:0000313" key="6">
    <source>
        <dbReference type="Proteomes" id="UP000254634"/>
    </source>
</evidence>
<dbReference type="Proteomes" id="UP000254634">
    <property type="component" value="Unassembled WGS sequence"/>
</dbReference>
<dbReference type="STRING" id="1123307.GCA_000380065_00409"/>
<dbReference type="AlphaFoldDB" id="A0A380KZA9"/>
<dbReference type="RefSeq" id="WP_018371093.1">
    <property type="nucleotide sequence ID" value="NZ_UHFR01000005.1"/>
</dbReference>
<protein>
    <recommendedName>
        <fullName evidence="1">Mid-cell-anchored protein Z</fullName>
    </recommendedName>
</protein>
<keyword evidence="1" id="KW-0131">Cell cycle</keyword>
<feature type="domain" description="MapZ extracellular" evidence="3">
    <location>
        <begin position="223"/>
        <end position="345"/>
    </location>
</feature>
<organism evidence="5 6">
    <name type="scientific">Streptococcus massiliensis</name>
    <dbReference type="NCBI Taxonomy" id="313439"/>
    <lineage>
        <taxon>Bacteria</taxon>
        <taxon>Bacillati</taxon>
        <taxon>Bacillota</taxon>
        <taxon>Bacilli</taxon>
        <taxon>Lactobacillales</taxon>
        <taxon>Streptococcaceae</taxon>
        <taxon>Streptococcus</taxon>
    </lineage>
</organism>
<comment type="similarity">
    <text evidence="1">Belongs to the MapZ family.</text>
</comment>
<comment type="subcellular location">
    <subcellularLocation>
        <location evidence="1">Cell membrane</location>
        <topology evidence="1">Single-pass membrane protein</topology>
    </subcellularLocation>
    <text evidence="1">In newborn cells, forms a ring positioned at mid-cell. Soon after cell division starts and the cells begin elongating, the ring splits into two rings that, as elongation proceeds, move along and mark the future division sites.</text>
</comment>
<comment type="subunit">
    <text evidence="1">Interacts with FtsZ.</text>
</comment>
<keyword evidence="5" id="KW-0255">Endonuclease</keyword>
<comment type="function">
    <text evidence="1">Early cell division protein that marks the future cell division site and supports proper FtsZ ring positioning.</text>
</comment>